<dbReference type="KEGG" id="lrs:PX52LOC_06222"/>
<dbReference type="PANTHER" id="PTHR30349">
    <property type="entry name" value="PHAGE INTEGRASE-RELATED"/>
    <property type="match status" value="1"/>
</dbReference>
<dbReference type="PROSITE" id="PS51898">
    <property type="entry name" value="TYR_RECOMBINASE"/>
    <property type="match status" value="1"/>
</dbReference>
<evidence type="ECO:0000259" key="2">
    <source>
        <dbReference type="PROSITE" id="PS51898"/>
    </source>
</evidence>
<keyword evidence="1" id="KW-0233">DNA recombination</keyword>
<reference evidence="4" key="1">
    <citation type="submission" date="2019-08" db="EMBL/GenBank/DDBJ databases">
        <title>Limnoglobus roseus gen. nov., sp. nov., a novel freshwater planctomycete with a giant genome from the family Gemmataceae.</title>
        <authorList>
            <person name="Kulichevskaya I.S."/>
            <person name="Naumoff D.G."/>
            <person name="Miroshnikov K."/>
            <person name="Ivanova A."/>
            <person name="Philippov D.A."/>
            <person name="Hakobyan A."/>
            <person name="Rijpstra I.C."/>
            <person name="Sinninghe Damste J.S."/>
            <person name="Liesack W."/>
            <person name="Dedysh S.N."/>
        </authorList>
    </citation>
    <scope>NUCLEOTIDE SEQUENCE [LARGE SCALE GENOMIC DNA]</scope>
    <source>
        <strain evidence="4">PX52</strain>
    </source>
</reference>
<dbReference type="EMBL" id="CP042425">
    <property type="protein sequence ID" value="QEL19164.1"/>
    <property type="molecule type" value="Genomic_DNA"/>
</dbReference>
<gene>
    <name evidence="3" type="ORF">PX52LOC_06222</name>
</gene>
<feature type="domain" description="Tyr recombinase" evidence="2">
    <location>
        <begin position="186"/>
        <end position="431"/>
    </location>
</feature>
<name>A0A5C1APM3_9BACT</name>
<dbReference type="SUPFAM" id="SSF56349">
    <property type="entry name" value="DNA breaking-rejoining enzymes"/>
    <property type="match status" value="1"/>
</dbReference>
<keyword evidence="4" id="KW-1185">Reference proteome</keyword>
<dbReference type="GO" id="GO:0003677">
    <property type="term" value="F:DNA binding"/>
    <property type="evidence" value="ECO:0007669"/>
    <property type="project" value="InterPro"/>
</dbReference>
<dbReference type="PANTHER" id="PTHR30349:SF64">
    <property type="entry name" value="PROPHAGE INTEGRASE INTD-RELATED"/>
    <property type="match status" value="1"/>
</dbReference>
<dbReference type="CDD" id="cd00397">
    <property type="entry name" value="DNA_BRE_C"/>
    <property type="match status" value="1"/>
</dbReference>
<dbReference type="GO" id="GO:0015074">
    <property type="term" value="P:DNA integration"/>
    <property type="evidence" value="ECO:0007669"/>
    <property type="project" value="InterPro"/>
</dbReference>
<dbReference type="InterPro" id="IPR002104">
    <property type="entry name" value="Integrase_catalytic"/>
</dbReference>
<dbReference type="InterPro" id="IPR013762">
    <property type="entry name" value="Integrase-like_cat_sf"/>
</dbReference>
<organism evidence="3 4">
    <name type="scientific">Limnoglobus roseus</name>
    <dbReference type="NCBI Taxonomy" id="2598579"/>
    <lineage>
        <taxon>Bacteria</taxon>
        <taxon>Pseudomonadati</taxon>
        <taxon>Planctomycetota</taxon>
        <taxon>Planctomycetia</taxon>
        <taxon>Gemmatales</taxon>
        <taxon>Gemmataceae</taxon>
        <taxon>Limnoglobus</taxon>
    </lineage>
</organism>
<dbReference type="Gene3D" id="1.10.443.10">
    <property type="entry name" value="Intergrase catalytic core"/>
    <property type="match status" value="1"/>
</dbReference>
<sequence>MARPRKSIPSYLPHTSGQARAVWTDRTGTRHFRMLPGPFNSPKSRTAFGTLLLEIEAGAKITAAPSPTGLSLAELMLAFLEHAERHYRKPDGRSTSELAECKLMARALREQYTNLPAAEFGPLKLKAVRQGWVNRGLSRSECNRRANLVRRMFKWAAGEELVDESVHRGLTAVVGLQRGRTSARETEPVRPVEDAVVDATLLFLTRHVRGMVEFQRLTGCRPGEACALRLSDVDSSHEVWQYRPTAHKTTHRGKSRTIAIGPRAQKLLREFPTPNPTAYVFSPSQAVEELLAARAAACRTPLLQSREARHIRKQGMKPRRRPSQRYCTHAYDHAVARACDRAFPPPGDLAQRSGETRAAWWGRLTDGQQEEVKTWRRAHRWHPNQLRHSFATLVRRRYGLEAAQVLLGHVRADVTQVYAERNEALAAQVVAEVG</sequence>
<accession>A0A5C1APM3</accession>
<dbReference type="InterPro" id="IPR050090">
    <property type="entry name" value="Tyrosine_recombinase_XerCD"/>
</dbReference>
<evidence type="ECO:0000256" key="1">
    <source>
        <dbReference type="ARBA" id="ARBA00023172"/>
    </source>
</evidence>
<dbReference type="OrthoDB" id="254233at2"/>
<proteinExistence type="predicted"/>
<dbReference type="Pfam" id="PF00589">
    <property type="entry name" value="Phage_integrase"/>
    <property type="match status" value="1"/>
</dbReference>
<protein>
    <submittedName>
        <fullName evidence="3">Site-specific integrase</fullName>
    </submittedName>
</protein>
<dbReference type="AlphaFoldDB" id="A0A5C1APM3"/>
<dbReference type="InterPro" id="IPR011010">
    <property type="entry name" value="DNA_brk_join_enz"/>
</dbReference>
<evidence type="ECO:0000313" key="3">
    <source>
        <dbReference type="EMBL" id="QEL19164.1"/>
    </source>
</evidence>
<dbReference type="Proteomes" id="UP000324974">
    <property type="component" value="Chromosome"/>
</dbReference>
<dbReference type="GO" id="GO:0006310">
    <property type="term" value="P:DNA recombination"/>
    <property type="evidence" value="ECO:0007669"/>
    <property type="project" value="UniProtKB-KW"/>
</dbReference>
<evidence type="ECO:0000313" key="4">
    <source>
        <dbReference type="Proteomes" id="UP000324974"/>
    </source>
</evidence>